<sequence>MSTSVTTAGQNSFSILRTTTNAVSSSPEVLQASTTAGTAETGTRRQQVMDILTEKLAVYSDQYHQLLNKGILIDTTPAQGVLKSSLSRFMNTGVSSEKSVGKPLGDSAVGGSLWDITFDKNMDKDGDGKIDDDIDFSTYIWSNDNDHDNGVNYPESDWEIYADVSTELAGLQTDYMDVYTDLANQSVEFLDDVNSFKARMVTYISSDEDKMKIDVGGVQDELDAIIDGWGLYDADGNINLNPINPETTAGPYPDRGPVAIRGLDAQGVYYWAEQLALSDQLAIATHTEAGADGKMNTGNPGDDIDNITVVDAVTNLVEPPEEDCRLYLVMEADGTYTLYVYPDLQPVRDAKDATFSLIGNDSDASAGTTPAGQTATNADVPWYDSHYYGNQPFERDYDKGSYAHDELGYADTQANSYFVIPSSRQMMVVSEDIIKTKGFVYPDGYTLITSTSTKDYHEYDCFLVPSTMVIADGGDKCHLTEDIVLETESYNIRDKGPNVEGEEAANIYVSDVADWDFDAHGVQASPPYTYRENAGSAYPSEKIEPPYLNKDDKDLRYSGDDLNEKTYSVVSANSDMFIVPIDEVSNRNYYIPDGYTLISSKKDGAKHEYYCVLIPTTMLDPAETNFEAGNSNASVHVTESVIVMDKAYDMNGEGGDKANIYVSPASTWDFEGQGANDSVTISSGIFNEWENSMNTMSSTVESQSQVMSEKLSQANTIFNNLTKVLSSTIEALQETQKEFLK</sequence>
<dbReference type="Proteomes" id="UP000683579">
    <property type="component" value="Chromosome"/>
</dbReference>
<dbReference type="InterPro" id="IPR009483">
    <property type="entry name" value="IpaD/BipD/SipD"/>
</dbReference>
<evidence type="ECO:0000256" key="1">
    <source>
        <dbReference type="ARBA" id="ARBA00004613"/>
    </source>
</evidence>
<accession>A0ABX8KIJ9</accession>
<evidence type="ECO:0000256" key="5">
    <source>
        <dbReference type="ARBA" id="ARBA00023054"/>
    </source>
</evidence>
<gene>
    <name evidence="6" type="ORF">I6L54_11600</name>
</gene>
<keyword evidence="4" id="KW-0843">Virulence</keyword>
<comment type="similarity">
    <text evidence="2">Belongs to the invasin protein D family.</text>
</comment>
<dbReference type="InterPro" id="IPR036708">
    <property type="entry name" value="BipD-like_sf"/>
</dbReference>
<proteinExistence type="inferred from homology"/>
<evidence type="ECO:0000313" key="6">
    <source>
        <dbReference type="EMBL" id="QXA46969.1"/>
    </source>
</evidence>
<protein>
    <submittedName>
        <fullName evidence="6">IpaD/SipD/SspD family type III secretion system needle tip protein</fullName>
    </submittedName>
</protein>
<keyword evidence="5" id="KW-0175">Coiled coil</keyword>
<comment type="subcellular location">
    <subcellularLocation>
        <location evidence="1">Secreted</location>
    </subcellularLocation>
</comment>
<dbReference type="RefSeq" id="WP_082031742.1">
    <property type="nucleotide sequence ID" value="NZ_CDHL01000038.1"/>
</dbReference>
<organism evidence="6 7">
    <name type="scientific">Citrobacter pasteurii</name>
    <dbReference type="NCBI Taxonomy" id="1563222"/>
    <lineage>
        <taxon>Bacteria</taxon>
        <taxon>Pseudomonadati</taxon>
        <taxon>Pseudomonadota</taxon>
        <taxon>Gammaproteobacteria</taxon>
        <taxon>Enterobacterales</taxon>
        <taxon>Enterobacteriaceae</taxon>
        <taxon>Citrobacter</taxon>
    </lineage>
</organism>
<keyword evidence="7" id="KW-1185">Reference proteome</keyword>
<evidence type="ECO:0000256" key="3">
    <source>
        <dbReference type="ARBA" id="ARBA00022525"/>
    </source>
</evidence>
<dbReference type="SUPFAM" id="SSF140693">
    <property type="entry name" value="IpaD-like"/>
    <property type="match status" value="2"/>
</dbReference>
<evidence type="ECO:0000313" key="7">
    <source>
        <dbReference type="Proteomes" id="UP000683579"/>
    </source>
</evidence>
<evidence type="ECO:0000256" key="2">
    <source>
        <dbReference type="ARBA" id="ARBA00007741"/>
    </source>
</evidence>
<dbReference type="Gene3D" id="1.20.1710.10">
    <property type="entry name" value="IpaD-like"/>
    <property type="match status" value="2"/>
</dbReference>
<reference evidence="6 7" key="1">
    <citation type="submission" date="2021-06" db="EMBL/GenBank/DDBJ databases">
        <title>FDA dAtabase for Regulatory Grade micrObial Sequences (FDA-ARGOS): Supporting development and validation of Infectious Disease Dx tests.</title>
        <authorList>
            <person name="Sproer C."/>
            <person name="Gronow S."/>
            <person name="Severitt S."/>
            <person name="Schroder I."/>
            <person name="Tallon L."/>
            <person name="Sadzewicz L."/>
            <person name="Zhao X."/>
            <person name="Boylan J."/>
            <person name="Ott S."/>
            <person name="Bowen H."/>
            <person name="Vavikolanu K."/>
            <person name="Mehta A."/>
            <person name="Aluvathingal J."/>
            <person name="Nadendla S."/>
            <person name="Lowell S."/>
            <person name="Myers T."/>
            <person name="Yan Y."/>
        </authorList>
    </citation>
    <scope>NUCLEOTIDE SEQUENCE [LARGE SCALE GENOMIC DNA]</scope>
    <source>
        <strain evidence="6 7">FDAARGOS 1424</strain>
    </source>
</reference>
<dbReference type="Pfam" id="PF06511">
    <property type="entry name" value="T3SS_TC"/>
    <property type="match status" value="1"/>
</dbReference>
<dbReference type="EMBL" id="CP077262">
    <property type="protein sequence ID" value="QXA46969.1"/>
    <property type="molecule type" value="Genomic_DNA"/>
</dbReference>
<name>A0ABX8KIJ9_9ENTR</name>
<evidence type="ECO:0000256" key="4">
    <source>
        <dbReference type="ARBA" id="ARBA00023026"/>
    </source>
</evidence>
<keyword evidence="3" id="KW-0964">Secreted</keyword>